<dbReference type="Proteomes" id="UP000612855">
    <property type="component" value="Unassembled WGS sequence"/>
</dbReference>
<dbReference type="AlphaFoldDB" id="A0A917EF31"/>
<evidence type="ECO:0000313" key="2">
    <source>
        <dbReference type="EMBL" id="GGE31544.1"/>
    </source>
</evidence>
<dbReference type="InterPro" id="IPR038725">
    <property type="entry name" value="YdaG_split_barrel_FMN-bd"/>
</dbReference>
<dbReference type="RefSeq" id="WP_188477492.1">
    <property type="nucleotide sequence ID" value="NZ_BMFJ01000001.1"/>
</dbReference>
<sequence>MKDHVNDLTGTFWDRAEDLKTVMLEIDGRAVPMSPYADKDERVIWFITAEGTEAYEAAKGSGRVRLIVSDMKAKLFADVHGSLTAADNPDKLDELWSPVAAAWFEDGREDDDVRLLAFRPVEAEVWATDGAAGFLYEIAKANLTEEKPDMGDHGRVTF</sequence>
<accession>A0A917EF31</accession>
<dbReference type="InterPro" id="IPR012349">
    <property type="entry name" value="Split_barrel_FMN-bd"/>
</dbReference>
<dbReference type="SUPFAM" id="SSF50475">
    <property type="entry name" value="FMN-binding split barrel"/>
    <property type="match status" value="1"/>
</dbReference>
<dbReference type="Pfam" id="PF16242">
    <property type="entry name" value="Pyrid_ox_like"/>
    <property type="match status" value="1"/>
</dbReference>
<feature type="domain" description="General stress protein FMN-binding split barrel" evidence="1">
    <location>
        <begin position="11"/>
        <end position="149"/>
    </location>
</feature>
<keyword evidence="3" id="KW-1185">Reference proteome</keyword>
<dbReference type="PANTHER" id="PTHR34818">
    <property type="entry name" value="PROTEIN BLI-3"/>
    <property type="match status" value="1"/>
</dbReference>
<reference evidence="3" key="1">
    <citation type="journal article" date="2019" name="Int. J. Syst. Evol. Microbiol.">
        <title>The Global Catalogue of Microorganisms (GCM) 10K type strain sequencing project: providing services to taxonomists for standard genome sequencing and annotation.</title>
        <authorList>
            <consortium name="The Broad Institute Genomics Platform"/>
            <consortium name="The Broad Institute Genome Sequencing Center for Infectious Disease"/>
            <person name="Wu L."/>
            <person name="Ma J."/>
        </authorList>
    </citation>
    <scope>NUCLEOTIDE SEQUENCE [LARGE SCALE GENOMIC DNA]</scope>
    <source>
        <strain evidence="3">CGMCC 1.12664</strain>
    </source>
</reference>
<dbReference type="InterPro" id="IPR052917">
    <property type="entry name" value="Stress-Dev_Protein"/>
</dbReference>
<gene>
    <name evidence="2" type="ORF">GCM10011360_19370</name>
</gene>
<name>A0A917EF31_9RHOB</name>
<evidence type="ECO:0000313" key="3">
    <source>
        <dbReference type="Proteomes" id="UP000612855"/>
    </source>
</evidence>
<organism evidence="2 3">
    <name type="scientific">Primorskyibacter flagellatus</name>
    <dbReference type="NCBI Taxonomy" id="1387277"/>
    <lineage>
        <taxon>Bacteria</taxon>
        <taxon>Pseudomonadati</taxon>
        <taxon>Pseudomonadota</taxon>
        <taxon>Alphaproteobacteria</taxon>
        <taxon>Rhodobacterales</taxon>
        <taxon>Roseobacteraceae</taxon>
        <taxon>Primorskyibacter</taxon>
    </lineage>
</organism>
<comment type="caution">
    <text evidence="2">The sequence shown here is derived from an EMBL/GenBank/DDBJ whole genome shotgun (WGS) entry which is preliminary data.</text>
</comment>
<dbReference type="EMBL" id="BMFJ01000001">
    <property type="protein sequence ID" value="GGE31544.1"/>
    <property type="molecule type" value="Genomic_DNA"/>
</dbReference>
<evidence type="ECO:0000259" key="1">
    <source>
        <dbReference type="Pfam" id="PF16242"/>
    </source>
</evidence>
<dbReference type="Gene3D" id="2.30.110.10">
    <property type="entry name" value="Electron Transport, Fmn-binding Protein, Chain A"/>
    <property type="match status" value="1"/>
</dbReference>
<protein>
    <recommendedName>
        <fullName evidence="1">General stress protein FMN-binding split barrel domain-containing protein</fullName>
    </recommendedName>
</protein>
<proteinExistence type="predicted"/>
<dbReference type="PANTHER" id="PTHR34818:SF1">
    <property type="entry name" value="PROTEIN BLI-3"/>
    <property type="match status" value="1"/>
</dbReference>